<comment type="caution">
    <text evidence="2">The sequence shown here is derived from an EMBL/GenBank/DDBJ whole genome shotgun (WGS) entry which is preliminary data.</text>
</comment>
<dbReference type="PIRSF" id="PIRSF003203">
    <property type="entry name" value="AzlD"/>
    <property type="match status" value="1"/>
</dbReference>
<feature type="transmembrane region" description="Helical" evidence="1">
    <location>
        <begin position="40"/>
        <end position="58"/>
    </location>
</feature>
<dbReference type="InterPro" id="IPR008407">
    <property type="entry name" value="Brnchd-chn_aa_trnsp_AzlD"/>
</dbReference>
<name>A0A366MVG7_9BACT</name>
<proteinExistence type="predicted"/>
<organism evidence="2 3">
    <name type="scientific">Aliarcobacter vitoriensis</name>
    <dbReference type="NCBI Taxonomy" id="2011099"/>
    <lineage>
        <taxon>Bacteria</taxon>
        <taxon>Pseudomonadati</taxon>
        <taxon>Campylobacterota</taxon>
        <taxon>Epsilonproteobacteria</taxon>
        <taxon>Campylobacterales</taxon>
        <taxon>Arcobacteraceae</taxon>
        <taxon>Aliarcobacter</taxon>
    </lineage>
</organism>
<keyword evidence="1" id="KW-0472">Membrane</keyword>
<keyword evidence="1" id="KW-1133">Transmembrane helix</keyword>
<dbReference type="AlphaFoldDB" id="A0A366MVG7"/>
<feature type="transmembrane region" description="Helical" evidence="1">
    <location>
        <begin position="64"/>
        <end position="82"/>
    </location>
</feature>
<sequence>MSNLEIILVILVAMIATMLTRFLPFIIFRKQEKQSQILLIFEKAMPLAIMVILVFYTIKSVDFLEVPFGIAEILSIFITIFLHIRFNNVLLSIIGSTVFYMFLVQIVVPKIV</sequence>
<evidence type="ECO:0000313" key="2">
    <source>
        <dbReference type="EMBL" id="RBQ29382.1"/>
    </source>
</evidence>
<dbReference type="OrthoDB" id="5347742at2"/>
<reference evidence="2 3" key="1">
    <citation type="submission" date="2017-10" db="EMBL/GenBank/DDBJ databases">
        <title>Genomics of the genus Arcobacter.</title>
        <authorList>
            <person name="Perez-Cataluna A."/>
            <person name="Figueras M.J."/>
        </authorList>
    </citation>
    <scope>NUCLEOTIDE SEQUENCE [LARGE SCALE GENOMIC DNA]</scope>
    <source>
        <strain evidence="2 3">CECT 9230</strain>
    </source>
</reference>
<dbReference type="EMBL" id="PDKB01000006">
    <property type="protein sequence ID" value="RBQ29382.1"/>
    <property type="molecule type" value="Genomic_DNA"/>
</dbReference>
<feature type="transmembrane region" description="Helical" evidence="1">
    <location>
        <begin position="89"/>
        <end position="108"/>
    </location>
</feature>
<evidence type="ECO:0000256" key="1">
    <source>
        <dbReference type="SAM" id="Phobius"/>
    </source>
</evidence>
<keyword evidence="3" id="KW-1185">Reference proteome</keyword>
<gene>
    <name evidence="2" type="ORF">CRU91_04675</name>
</gene>
<dbReference type="RefSeq" id="WP_113893892.1">
    <property type="nucleotide sequence ID" value="NZ_CP182882.1"/>
</dbReference>
<accession>A0A366MVG7</accession>
<dbReference type="Pfam" id="PF05437">
    <property type="entry name" value="AzlD"/>
    <property type="match status" value="1"/>
</dbReference>
<dbReference type="Proteomes" id="UP000252669">
    <property type="component" value="Unassembled WGS sequence"/>
</dbReference>
<keyword evidence="1" id="KW-0812">Transmembrane</keyword>
<feature type="transmembrane region" description="Helical" evidence="1">
    <location>
        <begin position="6"/>
        <end position="28"/>
    </location>
</feature>
<protein>
    <submittedName>
        <fullName evidence="2">Branched-chain amino acid ABC transporter</fullName>
    </submittedName>
</protein>
<evidence type="ECO:0000313" key="3">
    <source>
        <dbReference type="Proteomes" id="UP000252669"/>
    </source>
</evidence>